<keyword evidence="1" id="KW-0175">Coiled coil</keyword>
<feature type="coiled-coil region" evidence="1">
    <location>
        <begin position="283"/>
        <end position="439"/>
    </location>
</feature>
<dbReference type="PANTHER" id="PTHR18950">
    <property type="entry name" value="PROGESTERONE-INDUCED BLOCKING FACTOR 1"/>
    <property type="match status" value="1"/>
</dbReference>
<accession>A0AAN8JAS1</accession>
<dbReference type="PANTHER" id="PTHR18950:SF0">
    <property type="entry name" value="PROGESTERONE IMMUNOMODULATORY BINDING FACTOR 1"/>
    <property type="match status" value="1"/>
</dbReference>
<organism evidence="3 4">
    <name type="scientific">Patella caerulea</name>
    <name type="common">Rayed Mediterranean limpet</name>
    <dbReference type="NCBI Taxonomy" id="87958"/>
    <lineage>
        <taxon>Eukaryota</taxon>
        <taxon>Metazoa</taxon>
        <taxon>Spiralia</taxon>
        <taxon>Lophotrochozoa</taxon>
        <taxon>Mollusca</taxon>
        <taxon>Gastropoda</taxon>
        <taxon>Patellogastropoda</taxon>
        <taxon>Patelloidea</taxon>
        <taxon>Patellidae</taxon>
        <taxon>Patella</taxon>
    </lineage>
</organism>
<feature type="coiled-coil region" evidence="1">
    <location>
        <begin position="465"/>
        <end position="548"/>
    </location>
</feature>
<evidence type="ECO:0000256" key="1">
    <source>
        <dbReference type="SAM" id="Coils"/>
    </source>
</evidence>
<dbReference type="GO" id="GO:0005815">
    <property type="term" value="C:microtubule organizing center"/>
    <property type="evidence" value="ECO:0007669"/>
    <property type="project" value="TreeGrafter"/>
</dbReference>
<evidence type="ECO:0008006" key="5">
    <source>
        <dbReference type="Google" id="ProtNLM"/>
    </source>
</evidence>
<feature type="coiled-coil region" evidence="1">
    <location>
        <begin position="58"/>
        <end position="146"/>
    </location>
</feature>
<comment type="caution">
    <text evidence="3">The sequence shown here is derived from an EMBL/GenBank/DDBJ whole genome shotgun (WGS) entry which is preliminary data.</text>
</comment>
<keyword evidence="4" id="KW-1185">Reference proteome</keyword>
<name>A0AAN8JAS1_PATCE</name>
<protein>
    <recommendedName>
        <fullName evidence="5">Progesterone-induced-blocking factor 1</fullName>
    </recommendedName>
</protein>
<gene>
    <name evidence="3" type="ORF">SNE40_017265</name>
</gene>
<feature type="coiled-coil region" evidence="1">
    <location>
        <begin position="210"/>
        <end position="237"/>
    </location>
</feature>
<feature type="compositionally biased region" description="Polar residues" evidence="2">
    <location>
        <begin position="23"/>
        <end position="34"/>
    </location>
</feature>
<evidence type="ECO:0000313" key="4">
    <source>
        <dbReference type="Proteomes" id="UP001347796"/>
    </source>
</evidence>
<sequence length="769" mass="90967">MAARDLSKTFEEFESEDLSLETSVPTDFTMSPEPNESKQNKRQITKHLIERKQLIHDLQLLRIELSQKNLAIENMKAESIQRVDELEEKLNDALHQKQILQARLESQLAIQEEDAKKRQDMIKHELLEVRQRQQQLESANNRLREKAGDVMKSLKDLNLSEEKFYELRGMKEDELSLRDYVAVRLFEQTKPLQTEIDQLRMRNKSLDDGEKSCSKQMIDLQEQLAEERQQHGELRVKFQKISLELAEIKSLVKTDNYKVENYDRVKIQRDNFESDQLDVTRQLNVLEAAHQNLLRERDELQRELSTTRQSLALIKQDKDYLSRQICDVSNKSSYTEEKLEQLNRQLEDAKRAREEMYDKYVTSRDEYKREYENKLQEELDNIRIKTNAEIDRLRTSTKEMYERENRNLREARDMAISEKEKMQATERETTTKYEQLLNEFRQLQMAGDSRVVEIQNDLKIKTFEYERAQMVYEEAMKNLKETQIDMEKMQKKNEVLTKEYYHLQTALEKKLVGLEAEISDKTAKLQTYERLEQELDDVVMQAAEVENEADAEKVLFSYGYGANVPSNSKRRLQQSVHLARRVIQLEKANTSLRQEINREKTRTQELADEIKSSNELLNHAEQPYNYLIDSIRVRDQTLNQQKQHIRKMEEDIREVEKERNAVVKTKNQMALDLERLLNQKEEMAVMKQVVLNLSTRRYGDKKSQSLTTGKPKSPVFSRKNFENLEEPEVEKPGAITFSGGKTDNWHQRLHEKNQGRNNKYSKVYGTSST</sequence>
<dbReference type="GO" id="GO:0060271">
    <property type="term" value="P:cilium assembly"/>
    <property type="evidence" value="ECO:0007669"/>
    <property type="project" value="TreeGrafter"/>
</dbReference>
<dbReference type="AlphaFoldDB" id="A0AAN8JAS1"/>
<proteinExistence type="predicted"/>
<evidence type="ECO:0000256" key="2">
    <source>
        <dbReference type="SAM" id="MobiDB-lite"/>
    </source>
</evidence>
<feature type="region of interest" description="Disordered" evidence="2">
    <location>
        <begin position="1"/>
        <end position="41"/>
    </location>
</feature>
<feature type="compositionally biased region" description="Basic and acidic residues" evidence="2">
    <location>
        <begin position="1"/>
        <end position="11"/>
    </location>
</feature>
<feature type="region of interest" description="Disordered" evidence="2">
    <location>
        <begin position="699"/>
        <end position="769"/>
    </location>
</feature>
<evidence type="ECO:0000313" key="3">
    <source>
        <dbReference type="EMBL" id="KAK6173887.1"/>
    </source>
</evidence>
<feature type="coiled-coil region" evidence="1">
    <location>
        <begin position="582"/>
        <end position="609"/>
    </location>
</feature>
<dbReference type="Proteomes" id="UP001347796">
    <property type="component" value="Unassembled WGS sequence"/>
</dbReference>
<dbReference type="EMBL" id="JAZGQO010000011">
    <property type="protein sequence ID" value="KAK6173887.1"/>
    <property type="molecule type" value="Genomic_DNA"/>
</dbReference>
<feature type="compositionally biased region" description="Basic and acidic residues" evidence="2">
    <location>
        <begin position="743"/>
        <end position="754"/>
    </location>
</feature>
<feature type="compositionally biased region" description="Polar residues" evidence="2">
    <location>
        <begin position="755"/>
        <end position="769"/>
    </location>
</feature>
<feature type="coiled-coil region" evidence="1">
    <location>
        <begin position="638"/>
        <end position="668"/>
    </location>
</feature>
<reference evidence="3 4" key="1">
    <citation type="submission" date="2024-01" db="EMBL/GenBank/DDBJ databases">
        <title>The genome of the rayed Mediterranean limpet Patella caerulea (Linnaeus, 1758).</title>
        <authorList>
            <person name="Anh-Thu Weber A."/>
            <person name="Halstead-Nussloch G."/>
        </authorList>
    </citation>
    <scope>NUCLEOTIDE SEQUENCE [LARGE SCALE GENOMIC DNA]</scope>
    <source>
        <strain evidence="3">AATW-2023a</strain>
        <tissue evidence="3">Whole specimen</tissue>
    </source>
</reference>
<dbReference type="InterPro" id="IPR026205">
    <property type="entry name" value="PIBF1"/>
</dbReference>